<gene>
    <name evidence="2" type="ORF">LCGC14_2840620</name>
</gene>
<dbReference type="EMBL" id="LAZR01054358">
    <property type="protein sequence ID" value="KKK78731.1"/>
    <property type="molecule type" value="Genomic_DNA"/>
</dbReference>
<reference evidence="2" key="1">
    <citation type="journal article" date="2015" name="Nature">
        <title>Complex archaea that bridge the gap between prokaryotes and eukaryotes.</title>
        <authorList>
            <person name="Spang A."/>
            <person name="Saw J.H."/>
            <person name="Jorgensen S.L."/>
            <person name="Zaremba-Niedzwiedzka K."/>
            <person name="Martijn J."/>
            <person name="Lind A.E."/>
            <person name="van Eijk R."/>
            <person name="Schleper C."/>
            <person name="Guy L."/>
            <person name="Ettema T.J."/>
        </authorList>
    </citation>
    <scope>NUCLEOTIDE SEQUENCE</scope>
</reference>
<protein>
    <submittedName>
        <fullName evidence="2">Uncharacterized protein</fullName>
    </submittedName>
</protein>
<accession>A0A0F9B2F2</accession>
<evidence type="ECO:0000313" key="2">
    <source>
        <dbReference type="EMBL" id="KKK78731.1"/>
    </source>
</evidence>
<dbReference type="AlphaFoldDB" id="A0A0F9B2F2"/>
<organism evidence="2">
    <name type="scientific">marine sediment metagenome</name>
    <dbReference type="NCBI Taxonomy" id="412755"/>
    <lineage>
        <taxon>unclassified sequences</taxon>
        <taxon>metagenomes</taxon>
        <taxon>ecological metagenomes</taxon>
    </lineage>
</organism>
<name>A0A0F9B2F2_9ZZZZ</name>
<evidence type="ECO:0000256" key="1">
    <source>
        <dbReference type="SAM" id="MobiDB-lite"/>
    </source>
</evidence>
<feature type="region of interest" description="Disordered" evidence="1">
    <location>
        <begin position="56"/>
        <end position="75"/>
    </location>
</feature>
<comment type="caution">
    <text evidence="2">The sequence shown here is derived from an EMBL/GenBank/DDBJ whole genome shotgun (WGS) entry which is preliminary data.</text>
</comment>
<proteinExistence type="predicted"/>
<sequence>MVEEIDEKIGITEPPAPGSKVEVGTLQPDQSFTLERKEYIVSAVYPFAVMAVPPKPSKQRKNVERIPIDTMVTVN</sequence>
<feature type="region of interest" description="Disordered" evidence="1">
    <location>
        <begin position="1"/>
        <end position="23"/>
    </location>
</feature>